<reference evidence="1 2" key="1">
    <citation type="submission" date="2024-02" db="EMBL/GenBank/DDBJ databases">
        <title>STSV induces naive adaptation in Sulfolobus.</title>
        <authorList>
            <person name="Xiang X."/>
            <person name="Song M."/>
        </authorList>
    </citation>
    <scope>NUCLEOTIDE SEQUENCE [LARGE SCALE GENOMIC DNA]</scope>
    <source>
        <strain evidence="1 2">RT2</strain>
    </source>
</reference>
<dbReference type="RefSeq" id="WP_338600318.1">
    <property type="nucleotide sequence ID" value="NZ_CP146016.1"/>
</dbReference>
<protein>
    <submittedName>
        <fullName evidence="1">Uncharacterized protein</fullName>
    </submittedName>
</protein>
<keyword evidence="2" id="KW-1185">Reference proteome</keyword>
<evidence type="ECO:0000313" key="2">
    <source>
        <dbReference type="Proteomes" id="UP001432202"/>
    </source>
</evidence>
<dbReference type="EMBL" id="CP146016">
    <property type="protein sequence ID" value="WWQ60111.1"/>
    <property type="molecule type" value="Genomic_DNA"/>
</dbReference>
<accession>A0AAX4L122</accession>
<dbReference type="GeneID" id="89337455"/>
<name>A0AAX4L122_9CREN</name>
<proteinExistence type="predicted"/>
<gene>
    <name evidence="1" type="ORF">V6M85_11760</name>
</gene>
<dbReference type="AlphaFoldDB" id="A0AAX4L122"/>
<dbReference type="Proteomes" id="UP001432202">
    <property type="component" value="Chromosome"/>
</dbReference>
<organism evidence="1 2">
    <name type="scientific">Sulfolobus tengchongensis</name>
    <dbReference type="NCBI Taxonomy" id="207809"/>
    <lineage>
        <taxon>Archaea</taxon>
        <taxon>Thermoproteota</taxon>
        <taxon>Thermoprotei</taxon>
        <taxon>Sulfolobales</taxon>
        <taxon>Sulfolobaceae</taxon>
        <taxon>Sulfolobus</taxon>
    </lineage>
</organism>
<sequence length="67" mass="7691">MGEIDRKIEQFANNPDGKKRSDCTYSSCVKLDINDLYLVIIFTIEGDVIKVVMLFPTNKRSSIEKFC</sequence>
<evidence type="ECO:0000313" key="1">
    <source>
        <dbReference type="EMBL" id="WWQ60111.1"/>
    </source>
</evidence>